<feature type="transmembrane region" description="Helical" evidence="7">
    <location>
        <begin position="520"/>
        <end position="542"/>
    </location>
</feature>
<feature type="transmembrane region" description="Helical" evidence="7">
    <location>
        <begin position="333"/>
        <end position="355"/>
    </location>
</feature>
<dbReference type="InterPro" id="IPR004240">
    <property type="entry name" value="EMP70"/>
</dbReference>
<feature type="transmembrane region" description="Helical" evidence="7">
    <location>
        <begin position="554"/>
        <end position="583"/>
    </location>
</feature>
<keyword evidence="9" id="KW-1185">Reference proteome</keyword>
<evidence type="ECO:0000256" key="2">
    <source>
        <dbReference type="ARBA" id="ARBA00005227"/>
    </source>
</evidence>
<evidence type="ECO:0000256" key="7">
    <source>
        <dbReference type="RuleBase" id="RU363079"/>
    </source>
</evidence>
<dbReference type="GO" id="GO:0016020">
    <property type="term" value="C:membrane"/>
    <property type="evidence" value="ECO:0007669"/>
    <property type="project" value="UniProtKB-SubCell"/>
</dbReference>
<dbReference type="GO" id="GO:0072657">
    <property type="term" value="P:protein localization to membrane"/>
    <property type="evidence" value="ECO:0007669"/>
    <property type="project" value="TreeGrafter"/>
</dbReference>
<accession>A0AAF0EWJ9</accession>
<dbReference type="EMBL" id="CP119881">
    <property type="protein sequence ID" value="WFD36474.1"/>
    <property type="molecule type" value="Genomic_DNA"/>
</dbReference>
<dbReference type="GO" id="GO:0007034">
    <property type="term" value="P:vacuolar transport"/>
    <property type="evidence" value="ECO:0007669"/>
    <property type="project" value="TreeGrafter"/>
</dbReference>
<gene>
    <name evidence="8" type="ORF">MCUN1_003353</name>
</gene>
<evidence type="ECO:0000313" key="9">
    <source>
        <dbReference type="Proteomes" id="UP001219933"/>
    </source>
</evidence>
<evidence type="ECO:0000313" key="8">
    <source>
        <dbReference type="EMBL" id="WFD36474.1"/>
    </source>
</evidence>
<sequence>MRNPLLGVLALLAWAWAAHAAGRIYQIAEPIPIQANVLQPMIDAPLVRNIDYYDYYDVRLGFCQPDAIERVDDNAVLLAGNRIYNSPIQLYMMANVHCVPICTMPLPSGNADFLKKRIHEQYAINWLIDGLPVAHYDEDVENATLRMGFPIGRERPDGRFELYNHYDFHLKYHNDNDTLRVVGASVTPKSYARGAGELQCSTSNPKILGEGAAQVMYTYSVYWTPGDTTWGDRWRPYMVFDDALALRAFSAAAALILYFVVFRSSTRSKNDVVELTEDGQVVEMPDTFPELLLRPQRLYELSLMSGTGAQLLVVAAATMICGAVGIITPAPGSVVATLCVLWALAGIVSGFVSMYTHRLFRGEGLPMVLAAGAFPALVLAVSVFLSQLLAARQSAAALPFSTLVYLATMLGLGTLPSLVGALVGRRVRPDVPEHTGIPRPVPRFALYNHPRLYAVLAGLVSFSASNYQLTTIVYALLSNRAFASYGWLLADFVLTLAIAMLMSIFCCVHQLNEKDYRWQWQAFLAGGSGGIWLFVFGFLFWVHSTALPSLATNALFMCYVTLLAALYFLVFGFAGLAASYWFIRKIYSRTHMD</sequence>
<feature type="signal peptide" evidence="7">
    <location>
        <begin position="1"/>
        <end position="20"/>
    </location>
</feature>
<dbReference type="PANTHER" id="PTHR10766">
    <property type="entry name" value="TRANSMEMBRANE 9 SUPERFAMILY PROTEIN"/>
    <property type="match status" value="1"/>
</dbReference>
<evidence type="ECO:0000256" key="3">
    <source>
        <dbReference type="ARBA" id="ARBA00022692"/>
    </source>
</evidence>
<feature type="transmembrane region" description="Helical" evidence="7">
    <location>
        <begin position="301"/>
        <end position="327"/>
    </location>
</feature>
<dbReference type="Proteomes" id="UP001219933">
    <property type="component" value="Chromosome 5"/>
</dbReference>
<dbReference type="GO" id="GO:0005737">
    <property type="term" value="C:cytoplasm"/>
    <property type="evidence" value="ECO:0007669"/>
    <property type="project" value="UniProtKB-ARBA"/>
</dbReference>
<keyword evidence="4 7" id="KW-0732">Signal</keyword>
<keyword evidence="6 7" id="KW-0472">Membrane</keyword>
<protein>
    <recommendedName>
        <fullName evidence="7">Transmembrane 9 superfamily member</fullName>
    </recommendedName>
</protein>
<keyword evidence="5 7" id="KW-1133">Transmembrane helix</keyword>
<evidence type="ECO:0000256" key="1">
    <source>
        <dbReference type="ARBA" id="ARBA00004141"/>
    </source>
</evidence>
<dbReference type="PANTHER" id="PTHR10766:SF111">
    <property type="entry name" value="TRANSMEMBRANE 9 SUPERFAMILY MEMBER 2"/>
    <property type="match status" value="1"/>
</dbReference>
<feature type="chain" id="PRO_5041783734" description="Transmembrane 9 superfamily member" evidence="7">
    <location>
        <begin position="21"/>
        <end position="593"/>
    </location>
</feature>
<comment type="subcellular location">
    <subcellularLocation>
        <location evidence="1">Membrane</location>
        <topology evidence="1">Multi-pass membrane protein</topology>
    </subcellularLocation>
</comment>
<name>A0AAF0EWJ9_9BASI</name>
<keyword evidence="3 7" id="KW-0812">Transmembrane</keyword>
<dbReference type="AlphaFoldDB" id="A0AAF0EWJ9"/>
<feature type="transmembrane region" description="Helical" evidence="7">
    <location>
        <begin position="244"/>
        <end position="262"/>
    </location>
</feature>
<evidence type="ECO:0000256" key="4">
    <source>
        <dbReference type="ARBA" id="ARBA00022729"/>
    </source>
</evidence>
<evidence type="ECO:0000256" key="5">
    <source>
        <dbReference type="ARBA" id="ARBA00022989"/>
    </source>
</evidence>
<feature type="transmembrane region" description="Helical" evidence="7">
    <location>
        <begin position="367"/>
        <end position="390"/>
    </location>
</feature>
<evidence type="ECO:0000256" key="6">
    <source>
        <dbReference type="ARBA" id="ARBA00023136"/>
    </source>
</evidence>
<dbReference type="Pfam" id="PF02990">
    <property type="entry name" value="EMP70"/>
    <property type="match status" value="1"/>
</dbReference>
<feature type="transmembrane region" description="Helical" evidence="7">
    <location>
        <begin position="452"/>
        <end position="477"/>
    </location>
</feature>
<organism evidence="8 9">
    <name type="scientific">Malassezia cuniculi</name>
    <dbReference type="NCBI Taxonomy" id="948313"/>
    <lineage>
        <taxon>Eukaryota</taxon>
        <taxon>Fungi</taxon>
        <taxon>Dikarya</taxon>
        <taxon>Basidiomycota</taxon>
        <taxon>Ustilaginomycotina</taxon>
        <taxon>Malasseziomycetes</taxon>
        <taxon>Malasseziales</taxon>
        <taxon>Malasseziaceae</taxon>
        <taxon>Malassezia</taxon>
    </lineage>
</organism>
<feature type="transmembrane region" description="Helical" evidence="7">
    <location>
        <begin position="402"/>
        <end position="423"/>
    </location>
</feature>
<proteinExistence type="inferred from homology"/>
<comment type="similarity">
    <text evidence="2 7">Belongs to the nonaspanin (TM9SF) (TC 9.A.2) family.</text>
</comment>
<reference evidence="8" key="1">
    <citation type="submission" date="2023-03" db="EMBL/GenBank/DDBJ databases">
        <title>Mating type loci evolution in Malassezia.</title>
        <authorList>
            <person name="Coelho M.A."/>
        </authorList>
    </citation>
    <scope>NUCLEOTIDE SEQUENCE</scope>
    <source>
        <strain evidence="8">CBS 11721</strain>
    </source>
</reference>
<feature type="transmembrane region" description="Helical" evidence="7">
    <location>
        <begin position="483"/>
        <end position="508"/>
    </location>
</feature>